<dbReference type="PANTHER" id="PTHR30349">
    <property type="entry name" value="PHAGE INTEGRASE-RELATED"/>
    <property type="match status" value="1"/>
</dbReference>
<organism evidence="4 5">
    <name type="scientific">Prauserella salsuginis</name>
    <dbReference type="NCBI Taxonomy" id="387889"/>
    <lineage>
        <taxon>Bacteria</taxon>
        <taxon>Bacillati</taxon>
        <taxon>Actinomycetota</taxon>
        <taxon>Actinomycetes</taxon>
        <taxon>Pseudonocardiales</taxon>
        <taxon>Pseudonocardiaceae</taxon>
        <taxon>Prauserella</taxon>
        <taxon>Prauserella salsuginis group</taxon>
    </lineage>
</organism>
<evidence type="ECO:0000313" key="4">
    <source>
        <dbReference type="EMBL" id="MFD6793295.1"/>
    </source>
</evidence>
<dbReference type="PANTHER" id="PTHR30349:SF64">
    <property type="entry name" value="PROPHAGE INTEGRASE INTD-RELATED"/>
    <property type="match status" value="1"/>
</dbReference>
<evidence type="ECO:0000259" key="3">
    <source>
        <dbReference type="PROSITE" id="PS51898"/>
    </source>
</evidence>
<gene>
    <name evidence="4" type="ORF">ACFWGY_08160</name>
</gene>
<evidence type="ECO:0000313" key="5">
    <source>
        <dbReference type="Proteomes" id="UP001598673"/>
    </source>
</evidence>
<dbReference type="InterPro" id="IPR002104">
    <property type="entry name" value="Integrase_catalytic"/>
</dbReference>
<name>A0ABW6G297_9PSEU</name>
<protein>
    <submittedName>
        <fullName evidence="4">Tyrosine-type recombinase/integrase</fullName>
    </submittedName>
</protein>
<dbReference type="PROSITE" id="PS51898">
    <property type="entry name" value="TYR_RECOMBINASE"/>
    <property type="match status" value="1"/>
</dbReference>
<proteinExistence type="predicted"/>
<accession>A0ABW6G297</accession>
<feature type="compositionally biased region" description="Basic and acidic residues" evidence="2">
    <location>
        <begin position="7"/>
        <end position="25"/>
    </location>
</feature>
<keyword evidence="1" id="KW-0233">DNA recombination</keyword>
<evidence type="ECO:0000256" key="2">
    <source>
        <dbReference type="SAM" id="MobiDB-lite"/>
    </source>
</evidence>
<evidence type="ECO:0000256" key="1">
    <source>
        <dbReference type="ARBA" id="ARBA00023172"/>
    </source>
</evidence>
<dbReference type="InterPro" id="IPR011010">
    <property type="entry name" value="DNA_brk_join_enz"/>
</dbReference>
<feature type="region of interest" description="Disordered" evidence="2">
    <location>
        <begin position="1"/>
        <end position="45"/>
    </location>
</feature>
<dbReference type="RefSeq" id="WP_258937939.1">
    <property type="nucleotide sequence ID" value="NZ_JANBBF010000013.1"/>
</dbReference>
<feature type="region of interest" description="Disordered" evidence="2">
    <location>
        <begin position="275"/>
        <end position="301"/>
    </location>
</feature>
<dbReference type="SUPFAM" id="SSF56349">
    <property type="entry name" value="DNA breaking-rejoining enzymes"/>
    <property type="match status" value="1"/>
</dbReference>
<reference evidence="4 5" key="1">
    <citation type="submission" date="2024-09" db="EMBL/GenBank/DDBJ databases">
        <title>The Natural Products Discovery Center: Release of the First 8490 Sequenced Strains for Exploring Actinobacteria Biosynthetic Diversity.</title>
        <authorList>
            <person name="Kalkreuter E."/>
            <person name="Kautsar S.A."/>
            <person name="Yang D."/>
            <person name="Bader C.D."/>
            <person name="Teijaro C.N."/>
            <person name="Fluegel L."/>
            <person name="Davis C.M."/>
            <person name="Simpson J.R."/>
            <person name="Lauterbach L."/>
            <person name="Steele A.D."/>
            <person name="Gui C."/>
            <person name="Meng S."/>
            <person name="Li G."/>
            <person name="Viehrig K."/>
            <person name="Ye F."/>
            <person name="Su P."/>
            <person name="Kiefer A.F."/>
            <person name="Nichols A."/>
            <person name="Cepeda A.J."/>
            <person name="Yan W."/>
            <person name="Fan B."/>
            <person name="Jiang Y."/>
            <person name="Adhikari A."/>
            <person name="Zheng C.-J."/>
            <person name="Schuster L."/>
            <person name="Cowan T.M."/>
            <person name="Smanski M.J."/>
            <person name="Chevrette M.G."/>
            <person name="De Carvalho L.P.S."/>
            <person name="Shen B."/>
        </authorList>
    </citation>
    <scope>NUCLEOTIDE SEQUENCE [LARGE SCALE GENOMIC DNA]</scope>
    <source>
        <strain evidence="4 5">NPDC060353</strain>
    </source>
</reference>
<comment type="caution">
    <text evidence="4">The sequence shown here is derived from an EMBL/GenBank/DDBJ whole genome shotgun (WGS) entry which is preliminary data.</text>
</comment>
<dbReference type="InterPro" id="IPR050090">
    <property type="entry name" value="Tyrosine_recombinase_XerCD"/>
</dbReference>
<dbReference type="Pfam" id="PF00589">
    <property type="entry name" value="Phage_integrase"/>
    <property type="match status" value="1"/>
</dbReference>
<keyword evidence="5" id="KW-1185">Reference proteome</keyword>
<dbReference type="EMBL" id="JBHXCV010000004">
    <property type="protein sequence ID" value="MFD6793295.1"/>
    <property type="molecule type" value="Genomic_DNA"/>
</dbReference>
<dbReference type="InterPro" id="IPR013762">
    <property type="entry name" value="Integrase-like_cat_sf"/>
</dbReference>
<dbReference type="Gene3D" id="1.10.443.10">
    <property type="entry name" value="Intergrase catalytic core"/>
    <property type="match status" value="1"/>
</dbReference>
<feature type="domain" description="Tyr recombinase" evidence="3">
    <location>
        <begin position="204"/>
        <end position="419"/>
    </location>
</feature>
<sequence length="427" mass="47285">MVVGGERFGESFSKRPQADSFRSDLKAAQQRGEAFSKSSGLPASMSGADKDMTWIDFARDYVHMKWADSSANHRRSTVQSLIPLTMALVQKPIVNDAGTRKQVTEILRAAGRAEEMNPHLSKAYERLNRASMRVRDLENADVARAVLRAIEQKLDGTRVSANTSRLRRVTLSNAVQYAIEKKLLAADPFAEIRTKRRKASPTTVEPTSVVNPVQARTLINAAGEVNSTGKKLMAFFALLYYAGLRPEEAVNLKKQNLSMPASGWGELRIEDSRPEVGRGWTDSGEVSEEGALKHREAGESRTVPVTPELTEMLHNHLFAYSTARDGRLFRGSWRQDTMLSSSVYARTWAAARAAVLTPEVAAGPLAKRPYDLRHACVSQWLSSGVEPPRVARWAGHSLSVLLRVYAKCIDGGEQAARERVERGLRGW</sequence>
<dbReference type="Proteomes" id="UP001598673">
    <property type="component" value="Unassembled WGS sequence"/>
</dbReference>
<feature type="compositionally biased region" description="Basic and acidic residues" evidence="2">
    <location>
        <begin position="290"/>
        <end position="299"/>
    </location>
</feature>